<accession>A0A6A5HQH1</accession>
<reference evidence="1 2" key="1">
    <citation type="submission" date="2019-12" db="EMBL/GenBank/DDBJ databases">
        <title>Chromosome-level assembly of the Caenorhabditis remanei genome.</title>
        <authorList>
            <person name="Teterina A.A."/>
            <person name="Willis J.H."/>
            <person name="Phillips P.C."/>
        </authorList>
    </citation>
    <scope>NUCLEOTIDE SEQUENCE [LARGE SCALE GENOMIC DNA]</scope>
    <source>
        <strain evidence="1 2">PX506</strain>
        <tissue evidence="1">Whole organism</tissue>
    </source>
</reference>
<gene>
    <name evidence="1" type="ORF">GCK72_000369</name>
</gene>
<comment type="caution">
    <text evidence="1">The sequence shown here is derived from an EMBL/GenBank/DDBJ whole genome shotgun (WGS) entry which is preliminary data.</text>
</comment>
<evidence type="ECO:0000313" key="1">
    <source>
        <dbReference type="EMBL" id="KAF1768557.1"/>
    </source>
</evidence>
<evidence type="ECO:0000313" key="2">
    <source>
        <dbReference type="Proteomes" id="UP000483820"/>
    </source>
</evidence>
<dbReference type="CTD" id="78773078"/>
<dbReference type="GeneID" id="78773078"/>
<proteinExistence type="predicted"/>
<sequence length="166" mass="18894">MDSPPPPDPVARQPEQYWAIGPLVQVNVKTCLLDDDLTAWVTLDLEPFEPHEITVAMEEEEEESPGYILMDGRLHAATAPPWKALSGPRITTPSQPEPQFCEASTEAWKRRVSFDYLSCGCHPEYDKDYWYHDIPLVCITRQLGQAIAERIWNNLPIAGMRFSARI</sequence>
<name>A0A6A5HQH1_CAERE</name>
<dbReference type="Proteomes" id="UP000483820">
    <property type="component" value="Chromosome I"/>
</dbReference>
<protein>
    <submittedName>
        <fullName evidence="1">Uncharacterized protein</fullName>
    </submittedName>
</protein>
<dbReference type="KEGG" id="crq:GCK72_000369"/>
<dbReference type="AlphaFoldDB" id="A0A6A5HQH1"/>
<dbReference type="EMBL" id="WUAV01000001">
    <property type="protein sequence ID" value="KAF1768557.1"/>
    <property type="molecule type" value="Genomic_DNA"/>
</dbReference>
<organism evidence="1 2">
    <name type="scientific">Caenorhabditis remanei</name>
    <name type="common">Caenorhabditis vulgaris</name>
    <dbReference type="NCBI Taxonomy" id="31234"/>
    <lineage>
        <taxon>Eukaryota</taxon>
        <taxon>Metazoa</taxon>
        <taxon>Ecdysozoa</taxon>
        <taxon>Nematoda</taxon>
        <taxon>Chromadorea</taxon>
        <taxon>Rhabditida</taxon>
        <taxon>Rhabditina</taxon>
        <taxon>Rhabditomorpha</taxon>
        <taxon>Rhabditoidea</taxon>
        <taxon>Rhabditidae</taxon>
        <taxon>Peloderinae</taxon>
        <taxon>Caenorhabditis</taxon>
    </lineage>
</organism>
<dbReference type="RefSeq" id="XP_053591093.1">
    <property type="nucleotide sequence ID" value="XM_053722448.1"/>
</dbReference>